<evidence type="ECO:0000256" key="1">
    <source>
        <dbReference type="SAM" id="MobiDB-lite"/>
    </source>
</evidence>
<evidence type="ECO:0000313" key="3">
    <source>
        <dbReference type="Proteomes" id="UP000271098"/>
    </source>
</evidence>
<dbReference type="AlphaFoldDB" id="A0A183DXW1"/>
<protein>
    <submittedName>
        <fullName evidence="2 4">Uncharacterized protein</fullName>
    </submittedName>
</protein>
<feature type="region of interest" description="Disordered" evidence="1">
    <location>
        <begin position="1"/>
        <end position="174"/>
    </location>
</feature>
<sequence length="465" mass="52133">MPKYGRRVREECGSQRSHVKSSAQLKNGAVAEKQLELSSKNPIASEHHQSFKPYSTSFHKPPIRKPTVGRDQFSEKEEEEEDESTSITDVQEERVRKWLQDQRLDEQDRGFEREFHSRNPHVSNNTWKENQVTPLESTSKQPTSNTSITPLIARPKFVNPSGRSNLSSSYLPPSTTRIASATASERNYLPSRSDDQTFISTELNNNGDSDHDLFSNTALPDPSRRAAWRYEAPSSISGACRINSDMKRIEETKQECRPSATRFGNFQKTDVLPRRQHFDATSALPAVSGWSERHASTREQPNVPETRKTAPFFTEKRLEMRRMQKQETPGGKCFGISTPCASENTAPWRQKQNSQGGSLFGPISSNSLHNDVGSRPNGNMYEDRNGRIRNRAENEISMPVNPHLTSDACAASLGEKRASDQEPPGASGLKPISFTEAAALGWPVANKAPRDIGSQLDEWLKSPHF</sequence>
<evidence type="ECO:0000313" key="2">
    <source>
        <dbReference type="EMBL" id="VDN22521.1"/>
    </source>
</evidence>
<evidence type="ECO:0000313" key="4">
    <source>
        <dbReference type="WBParaSite" id="GPUH_0001356701-mRNA-1"/>
    </source>
</evidence>
<feature type="region of interest" description="Disordered" evidence="1">
    <location>
        <begin position="283"/>
        <end position="303"/>
    </location>
</feature>
<feature type="compositionally biased region" description="Polar residues" evidence="1">
    <location>
        <begin position="161"/>
        <end position="174"/>
    </location>
</feature>
<name>A0A183DXW1_9BILA</name>
<organism evidence="4">
    <name type="scientific">Gongylonema pulchrum</name>
    <dbReference type="NCBI Taxonomy" id="637853"/>
    <lineage>
        <taxon>Eukaryota</taxon>
        <taxon>Metazoa</taxon>
        <taxon>Ecdysozoa</taxon>
        <taxon>Nematoda</taxon>
        <taxon>Chromadorea</taxon>
        <taxon>Rhabditida</taxon>
        <taxon>Spirurina</taxon>
        <taxon>Spiruromorpha</taxon>
        <taxon>Spiruroidea</taxon>
        <taxon>Gongylonematidae</taxon>
        <taxon>Gongylonema</taxon>
    </lineage>
</organism>
<feature type="compositionally biased region" description="Polar residues" evidence="1">
    <location>
        <begin position="120"/>
        <end position="149"/>
    </location>
</feature>
<keyword evidence="3" id="KW-1185">Reference proteome</keyword>
<reference evidence="4" key="1">
    <citation type="submission" date="2016-06" db="UniProtKB">
        <authorList>
            <consortium name="WormBaseParasite"/>
        </authorList>
    </citation>
    <scope>IDENTIFICATION</scope>
</reference>
<feature type="compositionally biased region" description="Basic and acidic residues" evidence="1">
    <location>
        <begin position="91"/>
        <end position="117"/>
    </location>
</feature>
<feature type="region of interest" description="Disordered" evidence="1">
    <location>
        <begin position="413"/>
        <end position="432"/>
    </location>
</feature>
<dbReference type="Proteomes" id="UP000271098">
    <property type="component" value="Unassembled WGS sequence"/>
</dbReference>
<dbReference type="WBParaSite" id="GPUH_0001356701-mRNA-1">
    <property type="protein sequence ID" value="GPUH_0001356701-mRNA-1"/>
    <property type="gene ID" value="GPUH_0001356701"/>
</dbReference>
<gene>
    <name evidence="2" type="ORF">GPUH_LOCUS13552</name>
</gene>
<proteinExistence type="predicted"/>
<reference evidence="2 3" key="2">
    <citation type="submission" date="2018-11" db="EMBL/GenBank/DDBJ databases">
        <authorList>
            <consortium name="Pathogen Informatics"/>
        </authorList>
    </citation>
    <scope>NUCLEOTIDE SEQUENCE [LARGE SCALE GENOMIC DNA]</scope>
</reference>
<feature type="compositionally biased region" description="Polar residues" evidence="1">
    <location>
        <begin position="14"/>
        <end position="25"/>
    </location>
</feature>
<accession>A0A183DXW1</accession>
<dbReference type="EMBL" id="UYRT01080326">
    <property type="protein sequence ID" value="VDN22521.1"/>
    <property type="molecule type" value="Genomic_DNA"/>
</dbReference>